<sequence length="583" mass="67081">NNKNKTNTRKDHFSVIPMGLGKRSRKKREHDDTPSLSSSPSTSDDSESSLKRRHRHRKERQRSDESSRRKRERRKKRKKSRREEKKRRDYYESSSDESDSDSEKPEQLVRDMLTEFPAVGNDLKQLLQMIDDGQAVDIRGISERPLRKHLGKLFLSLNLKENGERVFLRRSKSRPTLDVVGTLIQTHMESRQQQLDQSVPVKHVQPELPDAEDKQATDNNDLEMPGPKDDSSASKRRVIGPEMPSAELLAAAAKLTEAQAELREAELEEDTELFIGPPPPAVVAEAETANEAERFEEVTRIMEAEADCPYDVIGANHNMSADNIKKKYWKLSLLVHPDKCPHPQAHQAFIKLNKAFKELQDPEKRKALDEKIKLKEEQEKFKAELKEMQEAAQWRRLQGISMEGDDELLATMEVKVAPKRDEWMTNLPPERKPGGMPMHTTTFSKSSKEGRGDTSVWTDTPSDRAQKAKMNYLEAYNEAAALASNEDDKKRTNADAELVDKYNKEKRSKSLVQKHQEESRTRSKKKSKQQPEKEEWVGQHPWKPWDREKDLVAGRQSVKLDSENMVEGLSSRFSSGNFQRNFL</sequence>
<name>A0ACC1WQ52_MELAZ</name>
<protein>
    <submittedName>
        <fullName evidence="1">DnaJ domain containing protein</fullName>
    </submittedName>
</protein>
<evidence type="ECO:0000313" key="2">
    <source>
        <dbReference type="Proteomes" id="UP001164539"/>
    </source>
</evidence>
<evidence type="ECO:0000313" key="1">
    <source>
        <dbReference type="EMBL" id="KAJ4701148.1"/>
    </source>
</evidence>
<accession>A0ACC1WQ52</accession>
<reference evidence="1 2" key="1">
    <citation type="journal article" date="2023" name="Science">
        <title>Complex scaffold remodeling in plant triterpene biosynthesis.</title>
        <authorList>
            <person name="De La Pena R."/>
            <person name="Hodgson H."/>
            <person name="Liu J.C."/>
            <person name="Stephenson M.J."/>
            <person name="Martin A.C."/>
            <person name="Owen C."/>
            <person name="Harkess A."/>
            <person name="Leebens-Mack J."/>
            <person name="Jimenez L.E."/>
            <person name="Osbourn A."/>
            <person name="Sattely E.S."/>
        </authorList>
    </citation>
    <scope>NUCLEOTIDE SEQUENCE [LARGE SCALE GENOMIC DNA]</scope>
    <source>
        <strain evidence="2">cv. JPN11</strain>
        <tissue evidence="1">Leaf</tissue>
    </source>
</reference>
<feature type="non-terminal residue" evidence="1">
    <location>
        <position position="1"/>
    </location>
</feature>
<proteinExistence type="predicted"/>
<comment type="caution">
    <text evidence="1">The sequence shown here is derived from an EMBL/GenBank/DDBJ whole genome shotgun (WGS) entry which is preliminary data.</text>
</comment>
<organism evidence="1 2">
    <name type="scientific">Melia azedarach</name>
    <name type="common">Chinaberry tree</name>
    <dbReference type="NCBI Taxonomy" id="155640"/>
    <lineage>
        <taxon>Eukaryota</taxon>
        <taxon>Viridiplantae</taxon>
        <taxon>Streptophyta</taxon>
        <taxon>Embryophyta</taxon>
        <taxon>Tracheophyta</taxon>
        <taxon>Spermatophyta</taxon>
        <taxon>Magnoliopsida</taxon>
        <taxon>eudicotyledons</taxon>
        <taxon>Gunneridae</taxon>
        <taxon>Pentapetalae</taxon>
        <taxon>rosids</taxon>
        <taxon>malvids</taxon>
        <taxon>Sapindales</taxon>
        <taxon>Meliaceae</taxon>
        <taxon>Melia</taxon>
    </lineage>
</organism>
<gene>
    <name evidence="1" type="ORF">OWV82_024434</name>
</gene>
<keyword evidence="2" id="KW-1185">Reference proteome</keyword>
<dbReference type="EMBL" id="CM051407">
    <property type="protein sequence ID" value="KAJ4701148.1"/>
    <property type="molecule type" value="Genomic_DNA"/>
</dbReference>
<dbReference type="Proteomes" id="UP001164539">
    <property type="component" value="Chromosome 14"/>
</dbReference>